<feature type="transmembrane region" description="Helical" evidence="7">
    <location>
        <begin position="208"/>
        <end position="225"/>
    </location>
</feature>
<dbReference type="Gene3D" id="3.90.70.10">
    <property type="entry name" value="Cysteine proteinases"/>
    <property type="match status" value="1"/>
</dbReference>
<feature type="transmembrane region" description="Helical" evidence="7">
    <location>
        <begin position="171"/>
        <end position="196"/>
    </location>
</feature>
<dbReference type="InterPro" id="IPR017871">
    <property type="entry name" value="ABC_transporter-like_CS"/>
</dbReference>
<dbReference type="Pfam" id="PF00005">
    <property type="entry name" value="ABC_tran"/>
    <property type="match status" value="1"/>
</dbReference>
<evidence type="ECO:0000256" key="4">
    <source>
        <dbReference type="ARBA" id="ARBA00022840"/>
    </source>
</evidence>
<dbReference type="Gene3D" id="3.40.50.300">
    <property type="entry name" value="P-loop containing nucleotide triphosphate hydrolases"/>
    <property type="match status" value="1"/>
</dbReference>
<evidence type="ECO:0000256" key="5">
    <source>
        <dbReference type="ARBA" id="ARBA00022989"/>
    </source>
</evidence>
<dbReference type="GO" id="GO:0140359">
    <property type="term" value="F:ABC-type transporter activity"/>
    <property type="evidence" value="ECO:0007669"/>
    <property type="project" value="InterPro"/>
</dbReference>
<dbReference type="PROSITE" id="PS50929">
    <property type="entry name" value="ABC_TM1F"/>
    <property type="match status" value="1"/>
</dbReference>
<dbReference type="PROSITE" id="PS50990">
    <property type="entry name" value="PEPTIDASE_C39"/>
    <property type="match status" value="1"/>
</dbReference>
<dbReference type="InterPro" id="IPR036640">
    <property type="entry name" value="ABC1_TM_sf"/>
</dbReference>
<dbReference type="Pfam" id="PF00664">
    <property type="entry name" value="ABC_membrane"/>
    <property type="match status" value="1"/>
</dbReference>
<feature type="transmembrane region" description="Helical" evidence="7">
    <location>
        <begin position="298"/>
        <end position="325"/>
    </location>
</feature>
<dbReference type="GO" id="GO:0034040">
    <property type="term" value="F:ATPase-coupled lipid transmembrane transporter activity"/>
    <property type="evidence" value="ECO:0007669"/>
    <property type="project" value="TreeGrafter"/>
</dbReference>
<dbReference type="SMART" id="SM00382">
    <property type="entry name" value="AAA"/>
    <property type="match status" value="1"/>
</dbReference>
<protein>
    <submittedName>
        <fullName evidence="11">Colicin V processing peptidase. Cysteine peptidase. MEROPS family C39</fullName>
    </submittedName>
</protein>
<dbReference type="SUPFAM" id="SSF90123">
    <property type="entry name" value="ABC transporter transmembrane region"/>
    <property type="match status" value="1"/>
</dbReference>
<dbReference type="InterPro" id="IPR039421">
    <property type="entry name" value="Type_1_exporter"/>
</dbReference>
<dbReference type="Gene3D" id="1.20.1560.10">
    <property type="entry name" value="ABC transporter type 1, transmembrane domain"/>
    <property type="match status" value="1"/>
</dbReference>
<dbReference type="Pfam" id="PF03412">
    <property type="entry name" value="Peptidase_C39"/>
    <property type="match status" value="1"/>
</dbReference>
<dbReference type="AlphaFoldDB" id="A0A521FEX2"/>
<evidence type="ECO:0000256" key="6">
    <source>
        <dbReference type="ARBA" id="ARBA00023136"/>
    </source>
</evidence>
<dbReference type="CDD" id="cd18567">
    <property type="entry name" value="ABC_6TM_CvaB_RaxB_like"/>
    <property type="match status" value="1"/>
</dbReference>
<keyword evidence="4" id="KW-0067">ATP-binding</keyword>
<evidence type="ECO:0000313" key="11">
    <source>
        <dbReference type="EMBL" id="SMO94669.1"/>
    </source>
</evidence>
<evidence type="ECO:0000259" key="8">
    <source>
        <dbReference type="PROSITE" id="PS50893"/>
    </source>
</evidence>
<proteinExistence type="predicted"/>
<dbReference type="OrthoDB" id="9808328at2"/>
<dbReference type="Proteomes" id="UP000319014">
    <property type="component" value="Unassembled WGS sequence"/>
</dbReference>
<dbReference type="PROSITE" id="PS50893">
    <property type="entry name" value="ABC_TRANSPORTER_2"/>
    <property type="match status" value="1"/>
</dbReference>
<keyword evidence="5 7" id="KW-1133">Transmembrane helix</keyword>
<dbReference type="SUPFAM" id="SSF52540">
    <property type="entry name" value="P-loop containing nucleoside triphosphate hydrolases"/>
    <property type="match status" value="1"/>
</dbReference>
<evidence type="ECO:0000256" key="2">
    <source>
        <dbReference type="ARBA" id="ARBA00022692"/>
    </source>
</evidence>
<dbReference type="PANTHER" id="PTHR24221:SF606">
    <property type="entry name" value="COLICIN V SECRETION-PROCESSING ATP-BINDING PROTEIN"/>
    <property type="match status" value="1"/>
</dbReference>
<dbReference type="InterPro" id="IPR011527">
    <property type="entry name" value="ABC1_TM_dom"/>
</dbReference>
<dbReference type="PANTHER" id="PTHR24221">
    <property type="entry name" value="ATP-BINDING CASSETTE SUB-FAMILY B"/>
    <property type="match status" value="1"/>
</dbReference>
<sequence length="727" mass="79952">MSRALLDRLSSRLTSKTPVILQSEAAECGVACMAMLAGYHGRRLDMLAIRRRISLSMHGSNLKDLVQLGTGLGLATRALRLEMSDLHRLRLPCILHWDQKHFVVLTRLTGRHAYINDPAVGQRRLSFDQVSDSFTGVALEAWPTGEFQRGDERVRIRLGELVMRTSGIGRAAVHVLAISVLVEMVTIALPIGFQLVLDEVIVAADHDLLTLIAMALALLLILQVAATLARTWIAMMVGSSLILQWRVALFDRLLRLPLGFFEKRHVGDIVSRFSSVDSMQEVLTTRAIQSLLDGVMTFVLVLMMLLYSGWLALAALISMALYTLFRLISYRAFRRGAEEMIVHSAQEGTHFMETVRGIASVKVLGLEPRRRSIWVNHLVERINAGLRIQRMETWHHAASTALFGLDRVLIIWLGVRAVIDGSLSVGMFVAFLAYKDQFATRIVALIDTLVQFRMLSLHGERISDIALADTEEGDDKQSLATPAIMDRGASALEVRGLAYRYADNEPMLLRDLNLKVAPGECIGVAGPSGVGKTTFLKLLSGLASPLEGQILIDDIPVSSIGLASYRSRIGCVLQDDRLFAGSIRDNISAFDGTTPEEWLHECARMAAIHDDIMALPMGYETMVGDMGSSLSGGQRQRVVLARALCRRPAVLFLDEATSHLDSMNEQAINAAVRRLPMTRIVVAHRETTLAMADRVVRLDGSGGIVAVPPGLRTPLQSTHAQASADRV</sequence>
<keyword evidence="3" id="KW-0547">Nucleotide-binding</keyword>
<dbReference type="GO" id="GO:0005886">
    <property type="term" value="C:plasma membrane"/>
    <property type="evidence" value="ECO:0007669"/>
    <property type="project" value="UniProtKB-SubCell"/>
</dbReference>
<dbReference type="InterPro" id="IPR003439">
    <property type="entry name" value="ABC_transporter-like_ATP-bd"/>
</dbReference>
<organism evidence="11 12">
    <name type="scientific">Paracoccus laeviglucosivorans</name>
    <dbReference type="NCBI Taxonomy" id="1197861"/>
    <lineage>
        <taxon>Bacteria</taxon>
        <taxon>Pseudomonadati</taxon>
        <taxon>Pseudomonadota</taxon>
        <taxon>Alphaproteobacteria</taxon>
        <taxon>Rhodobacterales</taxon>
        <taxon>Paracoccaceae</taxon>
        <taxon>Paracoccus</taxon>
    </lineage>
</organism>
<keyword evidence="2 7" id="KW-0812">Transmembrane</keyword>
<dbReference type="GO" id="GO:0016887">
    <property type="term" value="F:ATP hydrolysis activity"/>
    <property type="evidence" value="ECO:0007669"/>
    <property type="project" value="InterPro"/>
</dbReference>
<evidence type="ECO:0000259" key="9">
    <source>
        <dbReference type="PROSITE" id="PS50929"/>
    </source>
</evidence>
<dbReference type="GO" id="GO:0005524">
    <property type="term" value="F:ATP binding"/>
    <property type="evidence" value="ECO:0007669"/>
    <property type="project" value="UniProtKB-KW"/>
</dbReference>
<evidence type="ECO:0000256" key="3">
    <source>
        <dbReference type="ARBA" id="ARBA00022741"/>
    </source>
</evidence>
<evidence type="ECO:0000313" key="12">
    <source>
        <dbReference type="Proteomes" id="UP000319014"/>
    </source>
</evidence>
<reference evidence="11 12" key="1">
    <citation type="submission" date="2017-05" db="EMBL/GenBank/DDBJ databases">
        <authorList>
            <person name="Varghese N."/>
            <person name="Submissions S."/>
        </authorList>
    </citation>
    <scope>NUCLEOTIDE SEQUENCE [LARGE SCALE GENOMIC DNA]</scope>
    <source>
        <strain evidence="11 12">DSM 100094</strain>
    </source>
</reference>
<evidence type="ECO:0000259" key="10">
    <source>
        <dbReference type="PROSITE" id="PS50990"/>
    </source>
</evidence>
<evidence type="ECO:0000256" key="1">
    <source>
        <dbReference type="ARBA" id="ARBA00004651"/>
    </source>
</evidence>
<dbReference type="GO" id="GO:0008233">
    <property type="term" value="F:peptidase activity"/>
    <property type="evidence" value="ECO:0007669"/>
    <property type="project" value="InterPro"/>
</dbReference>
<feature type="domain" description="ABC transporter" evidence="8">
    <location>
        <begin position="492"/>
        <end position="725"/>
    </location>
</feature>
<dbReference type="InterPro" id="IPR003593">
    <property type="entry name" value="AAA+_ATPase"/>
</dbReference>
<name>A0A521FEX2_9RHOB</name>
<gene>
    <name evidence="11" type="ORF">SAMN06265221_12138</name>
</gene>
<accession>A0A521FEX2</accession>
<dbReference type="InterPro" id="IPR027417">
    <property type="entry name" value="P-loop_NTPase"/>
</dbReference>
<dbReference type="InterPro" id="IPR005074">
    <property type="entry name" value="Peptidase_C39"/>
</dbReference>
<feature type="domain" description="Peptidase C39" evidence="10">
    <location>
        <begin position="22"/>
        <end position="141"/>
    </location>
</feature>
<dbReference type="GO" id="GO:0006508">
    <property type="term" value="P:proteolysis"/>
    <property type="evidence" value="ECO:0007669"/>
    <property type="project" value="InterPro"/>
</dbReference>
<comment type="subcellular location">
    <subcellularLocation>
        <location evidence="1">Cell membrane</location>
        <topology evidence="1">Multi-pass membrane protein</topology>
    </subcellularLocation>
</comment>
<keyword evidence="12" id="KW-1185">Reference proteome</keyword>
<dbReference type="RefSeq" id="WP_142664496.1">
    <property type="nucleotide sequence ID" value="NZ_FXTK01000021.1"/>
</dbReference>
<dbReference type="PROSITE" id="PS00211">
    <property type="entry name" value="ABC_TRANSPORTER_1"/>
    <property type="match status" value="1"/>
</dbReference>
<evidence type="ECO:0000256" key="7">
    <source>
        <dbReference type="SAM" id="Phobius"/>
    </source>
</evidence>
<keyword evidence="6 7" id="KW-0472">Membrane</keyword>
<dbReference type="EMBL" id="FXTK01000021">
    <property type="protein sequence ID" value="SMO94669.1"/>
    <property type="molecule type" value="Genomic_DNA"/>
</dbReference>
<feature type="domain" description="ABC transmembrane type-1" evidence="9">
    <location>
        <begin position="175"/>
        <end position="454"/>
    </location>
</feature>